<dbReference type="Pfam" id="PF00498">
    <property type="entry name" value="FHA"/>
    <property type="match status" value="1"/>
</dbReference>
<dbReference type="FunCoup" id="E9G4N7">
    <property type="interactions" value="1225"/>
</dbReference>
<evidence type="ECO:0000256" key="4">
    <source>
        <dbReference type="RuleBase" id="RU000304"/>
    </source>
</evidence>
<dbReference type="HOGENOM" id="CLU_000288_63_47_1"/>
<dbReference type="OrthoDB" id="40902at2759"/>
<dbReference type="GO" id="GO:0044773">
    <property type="term" value="P:mitotic DNA damage checkpoint signaling"/>
    <property type="evidence" value="ECO:0000318"/>
    <property type="project" value="GO_Central"/>
</dbReference>
<dbReference type="FunFam" id="1.10.510.10:FF:000571">
    <property type="entry name" value="Maternal embryonic leucine zipper kinase"/>
    <property type="match status" value="1"/>
</dbReference>
<dbReference type="OMA" id="FAYGHPA"/>
<keyword evidence="2 3" id="KW-0067">ATP-binding</keyword>
<dbReference type="GO" id="GO:0004674">
    <property type="term" value="F:protein serine/threonine kinase activity"/>
    <property type="evidence" value="ECO:0000318"/>
    <property type="project" value="GO_Central"/>
</dbReference>
<dbReference type="Pfam" id="PF00069">
    <property type="entry name" value="Pkinase"/>
    <property type="match status" value="1"/>
</dbReference>
<feature type="binding site" evidence="3">
    <location>
        <position position="183"/>
    </location>
    <ligand>
        <name>ATP</name>
        <dbReference type="ChEBI" id="CHEBI:30616"/>
    </ligand>
</feature>
<dbReference type="Gene3D" id="1.10.510.10">
    <property type="entry name" value="Transferase(Phosphotransferase) domain 1"/>
    <property type="match status" value="1"/>
</dbReference>
<feature type="domain" description="FHA" evidence="6">
    <location>
        <begin position="50"/>
        <end position="110"/>
    </location>
</feature>
<dbReference type="AlphaFoldDB" id="E9G4N7"/>
<evidence type="ECO:0000313" key="8">
    <source>
        <dbReference type="EMBL" id="EFX85331.1"/>
    </source>
</evidence>
<dbReference type="Proteomes" id="UP000000305">
    <property type="component" value="Unassembled WGS sequence"/>
</dbReference>
<name>E9G4N7_DAPPU</name>
<organism evidence="8 9">
    <name type="scientific">Daphnia pulex</name>
    <name type="common">Water flea</name>
    <dbReference type="NCBI Taxonomy" id="6669"/>
    <lineage>
        <taxon>Eukaryota</taxon>
        <taxon>Metazoa</taxon>
        <taxon>Ecdysozoa</taxon>
        <taxon>Arthropoda</taxon>
        <taxon>Crustacea</taxon>
        <taxon>Branchiopoda</taxon>
        <taxon>Diplostraca</taxon>
        <taxon>Cladocera</taxon>
        <taxon>Anomopoda</taxon>
        <taxon>Daphniidae</taxon>
        <taxon>Daphnia</taxon>
    </lineage>
</organism>
<evidence type="ECO:0000259" key="6">
    <source>
        <dbReference type="PROSITE" id="PS50006"/>
    </source>
</evidence>
<keyword evidence="4" id="KW-0723">Serine/threonine-protein kinase</keyword>
<dbReference type="InterPro" id="IPR008984">
    <property type="entry name" value="SMAD_FHA_dom_sf"/>
</dbReference>
<dbReference type="GO" id="GO:0005737">
    <property type="term" value="C:cytoplasm"/>
    <property type="evidence" value="ECO:0000318"/>
    <property type="project" value="GO_Central"/>
</dbReference>
<dbReference type="eggNOG" id="KOG0615">
    <property type="taxonomic scope" value="Eukaryota"/>
</dbReference>
<dbReference type="PROSITE" id="PS00107">
    <property type="entry name" value="PROTEIN_KINASE_ATP"/>
    <property type="match status" value="1"/>
</dbReference>
<feature type="compositionally biased region" description="Polar residues" evidence="5">
    <location>
        <begin position="1"/>
        <end position="11"/>
    </location>
</feature>
<dbReference type="GO" id="GO:0005524">
    <property type="term" value="F:ATP binding"/>
    <property type="evidence" value="ECO:0007669"/>
    <property type="project" value="UniProtKB-UniRule"/>
</dbReference>
<evidence type="ECO:0000256" key="2">
    <source>
        <dbReference type="ARBA" id="ARBA00022840"/>
    </source>
</evidence>
<dbReference type="PhylomeDB" id="E9G4N7"/>
<evidence type="ECO:0000256" key="3">
    <source>
        <dbReference type="PROSITE-ProRule" id="PRU10141"/>
    </source>
</evidence>
<evidence type="ECO:0000256" key="5">
    <source>
        <dbReference type="SAM" id="MobiDB-lite"/>
    </source>
</evidence>
<dbReference type="SMART" id="SM00220">
    <property type="entry name" value="S_TKc"/>
    <property type="match status" value="1"/>
</dbReference>
<dbReference type="STRING" id="6669.E9G4N7"/>
<dbReference type="InterPro" id="IPR011009">
    <property type="entry name" value="Kinase-like_dom_sf"/>
</dbReference>
<dbReference type="InterPro" id="IPR008271">
    <property type="entry name" value="Ser/Thr_kinase_AS"/>
</dbReference>
<dbReference type="SMART" id="SM00240">
    <property type="entry name" value="FHA"/>
    <property type="match status" value="1"/>
</dbReference>
<keyword evidence="1 3" id="KW-0547">Nucleotide-binding</keyword>
<dbReference type="EMBL" id="GL732532">
    <property type="protein sequence ID" value="EFX85331.1"/>
    <property type="molecule type" value="Genomic_DNA"/>
</dbReference>
<dbReference type="PROSITE" id="PS50006">
    <property type="entry name" value="FHA_DOMAIN"/>
    <property type="match status" value="1"/>
</dbReference>
<evidence type="ECO:0000313" key="9">
    <source>
        <dbReference type="Proteomes" id="UP000000305"/>
    </source>
</evidence>
<reference evidence="8 9" key="1">
    <citation type="journal article" date="2011" name="Science">
        <title>The ecoresponsive genome of Daphnia pulex.</title>
        <authorList>
            <person name="Colbourne J.K."/>
            <person name="Pfrender M.E."/>
            <person name="Gilbert D."/>
            <person name="Thomas W.K."/>
            <person name="Tucker A."/>
            <person name="Oakley T.H."/>
            <person name="Tokishita S."/>
            <person name="Aerts A."/>
            <person name="Arnold G.J."/>
            <person name="Basu M.K."/>
            <person name="Bauer D.J."/>
            <person name="Caceres C.E."/>
            <person name="Carmel L."/>
            <person name="Casola C."/>
            <person name="Choi J.H."/>
            <person name="Detter J.C."/>
            <person name="Dong Q."/>
            <person name="Dusheyko S."/>
            <person name="Eads B.D."/>
            <person name="Frohlich T."/>
            <person name="Geiler-Samerotte K.A."/>
            <person name="Gerlach D."/>
            <person name="Hatcher P."/>
            <person name="Jogdeo S."/>
            <person name="Krijgsveld J."/>
            <person name="Kriventseva E.V."/>
            <person name="Kultz D."/>
            <person name="Laforsch C."/>
            <person name="Lindquist E."/>
            <person name="Lopez J."/>
            <person name="Manak J.R."/>
            <person name="Muller J."/>
            <person name="Pangilinan J."/>
            <person name="Patwardhan R.P."/>
            <person name="Pitluck S."/>
            <person name="Pritham E.J."/>
            <person name="Rechtsteiner A."/>
            <person name="Rho M."/>
            <person name="Rogozin I.B."/>
            <person name="Sakarya O."/>
            <person name="Salamov A."/>
            <person name="Schaack S."/>
            <person name="Shapiro H."/>
            <person name="Shiga Y."/>
            <person name="Skalitzky C."/>
            <person name="Smith Z."/>
            <person name="Souvorov A."/>
            <person name="Sung W."/>
            <person name="Tang Z."/>
            <person name="Tsuchiya D."/>
            <person name="Tu H."/>
            <person name="Vos H."/>
            <person name="Wang M."/>
            <person name="Wolf Y.I."/>
            <person name="Yamagata H."/>
            <person name="Yamada T."/>
            <person name="Ye Y."/>
            <person name="Shaw J.R."/>
            <person name="Andrews J."/>
            <person name="Crease T.J."/>
            <person name="Tang H."/>
            <person name="Lucas S.M."/>
            <person name="Robertson H.M."/>
            <person name="Bork P."/>
            <person name="Koonin E.V."/>
            <person name="Zdobnov E.M."/>
            <person name="Grigoriev I.V."/>
            <person name="Lynch M."/>
            <person name="Boore J.L."/>
        </authorList>
    </citation>
    <scope>NUCLEOTIDE SEQUENCE [LARGE SCALE GENOMIC DNA]</scope>
</reference>
<keyword evidence="4" id="KW-0418">Kinase</keyword>
<proteinExistence type="inferred from homology"/>
<dbReference type="InterPro" id="IPR000719">
    <property type="entry name" value="Prot_kinase_dom"/>
</dbReference>
<dbReference type="GO" id="GO:0005634">
    <property type="term" value="C:nucleus"/>
    <property type="evidence" value="ECO:0000318"/>
    <property type="project" value="GO_Central"/>
</dbReference>
<sequence length="467" mass="52905">MDKDTQPMSQNTDEDTENVAPTESTSWGLLFWASDRDLDTERLRHGKDLYTVGRHVMCDIVIHQEITKIKIDNLSRVQCGFRRIRDMTADYQTILEDYSANGTFVNGVKIGKGKNKLLANGDVIAMTCPKGKVFTYLDTQHRNPGFPTDINKKFVIVENLGKGSFGEVWLSVHKKTNKKYAIKSVRRQPNGFSELKRNEAIQQLKNESELLCTLEHPGIVKVEDSICKPKSIHLVLELMNGGDLQKRIKDVGQMEESTAKYYFMQLVLAVKYLHQQGVVHRDLKPENILMSSQNENAILKISDFGLSKFVDEETVCQTYCGTPLYLAPEVARDRTFKPYTSAVDVWSLGVILFILLSGYHPFIHSLSTDANIAKGHFLLKEPNWSSVSAEGLALVKQMLEVDPKKRPTLEDILEDPWMKDSQVVSRVNEIVFADTSTVDKLPDSLLSCIQENESIDEPVPKRRRVTP</sequence>
<evidence type="ECO:0000259" key="7">
    <source>
        <dbReference type="PROSITE" id="PS50011"/>
    </source>
</evidence>
<protein>
    <submittedName>
        <fullName evidence="8">Uncharacterized protein</fullName>
    </submittedName>
</protein>
<accession>E9G4N7</accession>
<dbReference type="InParanoid" id="E9G4N7"/>
<dbReference type="PROSITE" id="PS50011">
    <property type="entry name" value="PROTEIN_KINASE_DOM"/>
    <property type="match status" value="1"/>
</dbReference>
<dbReference type="KEGG" id="dpx:DAPPUDRAFT_300413"/>
<comment type="similarity">
    <text evidence="4">Belongs to the protein kinase superfamily.</text>
</comment>
<evidence type="ECO:0000256" key="1">
    <source>
        <dbReference type="ARBA" id="ARBA00022741"/>
    </source>
</evidence>
<dbReference type="SUPFAM" id="SSF49879">
    <property type="entry name" value="SMAD/FHA domain"/>
    <property type="match status" value="1"/>
</dbReference>
<dbReference type="InterPro" id="IPR017441">
    <property type="entry name" value="Protein_kinase_ATP_BS"/>
</dbReference>
<gene>
    <name evidence="8" type="ORF">DAPPUDRAFT_300413</name>
</gene>
<keyword evidence="4" id="KW-0808">Transferase</keyword>
<dbReference type="PANTHER" id="PTHR24347">
    <property type="entry name" value="SERINE/THREONINE-PROTEIN KINASE"/>
    <property type="match status" value="1"/>
</dbReference>
<feature type="region of interest" description="Disordered" evidence="5">
    <location>
        <begin position="1"/>
        <end position="22"/>
    </location>
</feature>
<keyword evidence="9" id="KW-1185">Reference proteome</keyword>
<dbReference type="InterPro" id="IPR000253">
    <property type="entry name" value="FHA_dom"/>
</dbReference>
<dbReference type="PROSITE" id="PS00108">
    <property type="entry name" value="PROTEIN_KINASE_ST"/>
    <property type="match status" value="1"/>
</dbReference>
<dbReference type="Gene3D" id="2.60.200.20">
    <property type="match status" value="1"/>
</dbReference>
<dbReference type="SUPFAM" id="SSF56112">
    <property type="entry name" value="Protein kinase-like (PK-like)"/>
    <property type="match status" value="1"/>
</dbReference>
<feature type="domain" description="Protein kinase" evidence="7">
    <location>
        <begin position="154"/>
        <end position="418"/>
    </location>
</feature>